<feature type="chain" id="PRO_5046652471" description="Phosphate ABC transporter substrate-binding protein" evidence="1">
    <location>
        <begin position="19"/>
        <end position="136"/>
    </location>
</feature>
<dbReference type="Gene3D" id="3.40.190.10">
    <property type="entry name" value="Periplasmic binding protein-like II"/>
    <property type="match status" value="1"/>
</dbReference>
<keyword evidence="3" id="KW-1185">Reference proteome</keyword>
<evidence type="ECO:0000313" key="2">
    <source>
        <dbReference type="EMBL" id="GHG60350.1"/>
    </source>
</evidence>
<reference evidence="3" key="1">
    <citation type="journal article" date="2019" name="Int. J. Syst. Evol. Microbiol.">
        <title>The Global Catalogue of Microorganisms (GCM) 10K type strain sequencing project: providing services to taxonomists for standard genome sequencing and annotation.</title>
        <authorList>
            <consortium name="The Broad Institute Genomics Platform"/>
            <consortium name="The Broad Institute Genome Sequencing Center for Infectious Disease"/>
            <person name="Wu L."/>
            <person name="Ma J."/>
        </authorList>
    </citation>
    <scope>NUCLEOTIDE SEQUENCE [LARGE SCALE GENOMIC DNA]</scope>
    <source>
        <strain evidence="3">CGMCC 1.7003</strain>
    </source>
</reference>
<sequence length="136" mass="14617">MKTLLVLLLLTFSISLQANVVIISHPDNTNQLTKVEIQRIYTGKSSSFANGDSVVPLNLSDADPARASFDDKALGRSSSQVKAYWSKLVFTGKGTPPQEVSSEQEMIKLVSSNPNILGYVSSGTDTTGVKVLLTLD</sequence>
<organism evidence="2 3">
    <name type="scientific">Alishewanella longhuensis</name>
    <dbReference type="NCBI Taxonomy" id="1091037"/>
    <lineage>
        <taxon>Bacteria</taxon>
        <taxon>Pseudomonadati</taxon>
        <taxon>Pseudomonadota</taxon>
        <taxon>Gammaproteobacteria</taxon>
        <taxon>Alteromonadales</taxon>
        <taxon>Alteromonadaceae</taxon>
        <taxon>Alishewanella</taxon>
    </lineage>
</organism>
<evidence type="ECO:0000256" key="1">
    <source>
        <dbReference type="SAM" id="SignalP"/>
    </source>
</evidence>
<feature type="signal peptide" evidence="1">
    <location>
        <begin position="1"/>
        <end position="18"/>
    </location>
</feature>
<proteinExistence type="predicted"/>
<comment type="caution">
    <text evidence="2">The sequence shown here is derived from an EMBL/GenBank/DDBJ whole genome shotgun (WGS) entry which is preliminary data.</text>
</comment>
<protein>
    <recommendedName>
        <fullName evidence="4">Phosphate ABC transporter substrate-binding protein</fullName>
    </recommendedName>
</protein>
<dbReference type="RefSeq" id="WP_189429556.1">
    <property type="nucleotide sequence ID" value="NZ_BNAO01000001.1"/>
</dbReference>
<accession>A0ABQ3KU89</accession>
<dbReference type="EMBL" id="BNAO01000001">
    <property type="protein sequence ID" value="GHG60350.1"/>
    <property type="molecule type" value="Genomic_DNA"/>
</dbReference>
<dbReference type="Proteomes" id="UP000659697">
    <property type="component" value="Unassembled WGS sequence"/>
</dbReference>
<evidence type="ECO:0000313" key="3">
    <source>
        <dbReference type="Proteomes" id="UP000659697"/>
    </source>
</evidence>
<name>A0ABQ3KU89_9ALTE</name>
<keyword evidence="1" id="KW-0732">Signal</keyword>
<gene>
    <name evidence="2" type="ORF">GCM10010919_03750</name>
</gene>
<evidence type="ECO:0008006" key="4">
    <source>
        <dbReference type="Google" id="ProtNLM"/>
    </source>
</evidence>
<dbReference type="SUPFAM" id="SSF53850">
    <property type="entry name" value="Periplasmic binding protein-like II"/>
    <property type="match status" value="1"/>
</dbReference>